<dbReference type="RefSeq" id="XP_018278701.1">
    <property type="nucleotide sequence ID" value="XM_018427561.1"/>
</dbReference>
<reference evidence="1 2" key="1">
    <citation type="submission" date="2015-03" db="EMBL/GenBank/DDBJ databases">
        <title>Genomics and transcriptomics of the oil-accumulating basidiomycete yeast T. oleaginosus allow insights into substrate utilization and the diverse evolutionary trajectories of mating systems in fungi.</title>
        <authorList>
            <consortium name="DOE Joint Genome Institute"/>
            <person name="Kourist R."/>
            <person name="Kracht O."/>
            <person name="Bracharz F."/>
            <person name="Lipzen A."/>
            <person name="Nolan M."/>
            <person name="Ohm R."/>
            <person name="Grigoriev I."/>
            <person name="Sun S."/>
            <person name="Heitman J."/>
            <person name="Bruck T."/>
            <person name="Nowrousian M."/>
        </authorList>
    </citation>
    <scope>NUCLEOTIDE SEQUENCE [LARGE SCALE GENOMIC DNA]</scope>
    <source>
        <strain evidence="1 2">IBC0246</strain>
    </source>
</reference>
<evidence type="ECO:0000313" key="1">
    <source>
        <dbReference type="EMBL" id="KLT42210.1"/>
    </source>
</evidence>
<sequence length="218" mass="23354">MSGMLQILSIIPQHSLPRAVRALLSLLLLLLLLLLLVVARGDANPVYSTSVRPYFALPSFVKAVPVPPPEGRKGRAFGAQACESRASVPHVQLSLRGPVSAISSIIQRPRRCEALPSLVFGPWSMVQAGVGMKRQMDERTSSNENHHAPHAPRAALKSTTVTAISSDLSPLVASTCNLQTLDAPAPQRESLILSLFSGPRPLRPRITCAGDLRPAPDS</sequence>
<dbReference type="AlphaFoldDB" id="A0A0J0XM66"/>
<dbReference type="GeneID" id="28988164"/>
<gene>
    <name evidence="1" type="ORF">CC85DRAFT_97944</name>
</gene>
<proteinExistence type="predicted"/>
<organism evidence="1 2">
    <name type="scientific">Cutaneotrichosporon oleaginosum</name>
    <dbReference type="NCBI Taxonomy" id="879819"/>
    <lineage>
        <taxon>Eukaryota</taxon>
        <taxon>Fungi</taxon>
        <taxon>Dikarya</taxon>
        <taxon>Basidiomycota</taxon>
        <taxon>Agaricomycotina</taxon>
        <taxon>Tremellomycetes</taxon>
        <taxon>Trichosporonales</taxon>
        <taxon>Trichosporonaceae</taxon>
        <taxon>Cutaneotrichosporon</taxon>
    </lineage>
</organism>
<name>A0A0J0XM66_9TREE</name>
<keyword evidence="2" id="KW-1185">Reference proteome</keyword>
<dbReference type="EMBL" id="KQ087208">
    <property type="protein sequence ID" value="KLT42210.1"/>
    <property type="molecule type" value="Genomic_DNA"/>
</dbReference>
<protein>
    <submittedName>
        <fullName evidence="1">Uncharacterized protein</fullName>
    </submittedName>
</protein>
<accession>A0A0J0XM66</accession>
<evidence type="ECO:0000313" key="2">
    <source>
        <dbReference type="Proteomes" id="UP000053611"/>
    </source>
</evidence>
<dbReference type="Proteomes" id="UP000053611">
    <property type="component" value="Unassembled WGS sequence"/>
</dbReference>